<dbReference type="AlphaFoldDB" id="A0A9N9AB45"/>
<sequence length="107" mass="12239">MSSHVPKKISISGKKKQQQKYQNTKAFKPNKNSKKSKYINALPINGVCREIIEWRKQFKKYKPLTTPKKCVGCLEKTVKEAYHILCNKCASTKGVCAKCQETMDIKS</sequence>
<dbReference type="OrthoDB" id="250548at2759"/>
<evidence type="ECO:0000256" key="1">
    <source>
        <dbReference type="SAM" id="MobiDB-lite"/>
    </source>
</evidence>
<accession>A0A9N9AB45</accession>
<gene>
    <name evidence="2" type="ORF">PBRASI_LOCUS3778</name>
</gene>
<feature type="non-terminal residue" evidence="2">
    <location>
        <position position="1"/>
    </location>
</feature>
<dbReference type="PANTHER" id="PTHR22876:SF5">
    <property type="entry name" value="CHROMOSOME 9 OPEN READING FRAME 85"/>
    <property type="match status" value="1"/>
</dbReference>
<dbReference type="Proteomes" id="UP000789739">
    <property type="component" value="Unassembled WGS sequence"/>
</dbReference>
<evidence type="ECO:0000313" key="3">
    <source>
        <dbReference type="Proteomes" id="UP000789739"/>
    </source>
</evidence>
<feature type="non-terminal residue" evidence="2">
    <location>
        <position position="107"/>
    </location>
</feature>
<feature type="region of interest" description="Disordered" evidence="1">
    <location>
        <begin position="1"/>
        <end position="34"/>
    </location>
</feature>
<dbReference type="Pfam" id="PF10217">
    <property type="entry name" value="DUF2039"/>
    <property type="match status" value="1"/>
</dbReference>
<evidence type="ECO:0000313" key="2">
    <source>
        <dbReference type="EMBL" id="CAG8524069.1"/>
    </source>
</evidence>
<name>A0A9N9AB45_9GLOM</name>
<dbReference type="PANTHER" id="PTHR22876">
    <property type="entry name" value="ZGC:101016"/>
    <property type="match status" value="1"/>
</dbReference>
<comment type="caution">
    <text evidence="2">The sequence shown here is derived from an EMBL/GenBank/DDBJ whole genome shotgun (WGS) entry which is preliminary data.</text>
</comment>
<keyword evidence="3" id="KW-1185">Reference proteome</keyword>
<proteinExistence type="predicted"/>
<reference evidence="2" key="1">
    <citation type="submission" date="2021-06" db="EMBL/GenBank/DDBJ databases">
        <authorList>
            <person name="Kallberg Y."/>
            <person name="Tangrot J."/>
            <person name="Rosling A."/>
        </authorList>
    </citation>
    <scope>NUCLEOTIDE SEQUENCE</scope>
    <source>
        <strain evidence="2">BR232B</strain>
    </source>
</reference>
<dbReference type="InterPro" id="IPR019351">
    <property type="entry name" value="DUF2039"/>
</dbReference>
<organism evidence="2 3">
    <name type="scientific">Paraglomus brasilianum</name>
    <dbReference type="NCBI Taxonomy" id="144538"/>
    <lineage>
        <taxon>Eukaryota</taxon>
        <taxon>Fungi</taxon>
        <taxon>Fungi incertae sedis</taxon>
        <taxon>Mucoromycota</taxon>
        <taxon>Glomeromycotina</taxon>
        <taxon>Glomeromycetes</taxon>
        <taxon>Paraglomerales</taxon>
        <taxon>Paraglomeraceae</taxon>
        <taxon>Paraglomus</taxon>
    </lineage>
</organism>
<protein>
    <submittedName>
        <fullName evidence="2">10455_t:CDS:1</fullName>
    </submittedName>
</protein>
<dbReference type="EMBL" id="CAJVPI010000355">
    <property type="protein sequence ID" value="CAG8524069.1"/>
    <property type="molecule type" value="Genomic_DNA"/>
</dbReference>